<evidence type="ECO:0000313" key="2">
    <source>
        <dbReference type="WBParaSite" id="jg3841"/>
    </source>
</evidence>
<accession>A0A915E832</accession>
<dbReference type="AlphaFoldDB" id="A0A915E832"/>
<dbReference type="Proteomes" id="UP000887574">
    <property type="component" value="Unplaced"/>
</dbReference>
<evidence type="ECO:0000313" key="1">
    <source>
        <dbReference type="Proteomes" id="UP000887574"/>
    </source>
</evidence>
<reference evidence="2" key="1">
    <citation type="submission" date="2022-11" db="UniProtKB">
        <authorList>
            <consortium name="WormBaseParasite"/>
        </authorList>
    </citation>
    <scope>IDENTIFICATION</scope>
</reference>
<organism evidence="1 2">
    <name type="scientific">Ditylenchus dipsaci</name>
    <dbReference type="NCBI Taxonomy" id="166011"/>
    <lineage>
        <taxon>Eukaryota</taxon>
        <taxon>Metazoa</taxon>
        <taxon>Ecdysozoa</taxon>
        <taxon>Nematoda</taxon>
        <taxon>Chromadorea</taxon>
        <taxon>Rhabditida</taxon>
        <taxon>Tylenchina</taxon>
        <taxon>Tylenchomorpha</taxon>
        <taxon>Sphaerularioidea</taxon>
        <taxon>Anguinidae</taxon>
        <taxon>Anguininae</taxon>
        <taxon>Ditylenchus</taxon>
    </lineage>
</organism>
<proteinExistence type="predicted"/>
<name>A0A915E832_9BILA</name>
<sequence>MDGLRLATLSMAWSVSGPYSNGLFLGHVKSKVYKDQPVASIDVLRQRIVEECQQVPQAIIDRALED</sequence>
<protein>
    <submittedName>
        <fullName evidence="2">Uncharacterized protein</fullName>
    </submittedName>
</protein>
<dbReference type="WBParaSite" id="jg3841">
    <property type="protein sequence ID" value="jg3841"/>
    <property type="gene ID" value="jg3841"/>
</dbReference>
<keyword evidence="1" id="KW-1185">Reference proteome</keyword>